<dbReference type="PIRSF" id="PIRSF000729">
    <property type="entry name" value="GK"/>
    <property type="match status" value="1"/>
</dbReference>
<proteinExistence type="inferred from homology"/>
<dbReference type="CDD" id="cd04242">
    <property type="entry name" value="AAK_G5K_ProB"/>
    <property type="match status" value="1"/>
</dbReference>
<comment type="function">
    <text evidence="8">Catalyzes the transfer of a phosphate group to glutamate to form L-glutamate 5-phosphate.</text>
</comment>
<keyword evidence="12" id="KW-1185">Reference proteome</keyword>
<dbReference type="SUPFAM" id="SSF88697">
    <property type="entry name" value="PUA domain-like"/>
    <property type="match status" value="1"/>
</dbReference>
<sequence length="401" mass="43850">MPDDSFQGHTEDFVSKDKRVVVKIGSQLLANSDRLTPRFAFMQRLLDDVARLRDDGYDVILCSSGAVALGLKVVGSRPEDAGISDKQAAAACGMPVLLNAYKQIGHEFDLEIAQVLLTLGDFEDHRRFLNTRNTVNRLLKSHIVPIVNENDSITTEEIRVGDNDRLAAKIAQMVNAQHFIILTGVDGLYDRDPAEPGAKLVEEVHDVNQYLEAASGKSTLGTGGMLTKLQAANMAQNAGCTAYIANGEADHPLSSVLDGTRKCTVCVSHSEPNSLWETWLADRLQMAGSLVLTREAAARLGEDVPIHRRDVVSMDGEFTRGDVLHIYDQSGKELARGLSDFTSEETRVMTNNQDLPADQLLGYKTHAELIRPENLVVLEDRHMTWGAPQAVMSSARTSGGD</sequence>
<feature type="domain" description="PUA" evidence="10">
    <location>
        <begin position="308"/>
        <end position="347"/>
    </location>
</feature>
<evidence type="ECO:0000256" key="8">
    <source>
        <dbReference type="HAMAP-Rule" id="MF_00456"/>
    </source>
</evidence>
<dbReference type="Pfam" id="PF01472">
    <property type="entry name" value="PUA"/>
    <property type="match status" value="1"/>
</dbReference>
<evidence type="ECO:0000256" key="3">
    <source>
        <dbReference type="ARBA" id="ARBA00022650"/>
    </source>
</evidence>
<dbReference type="SUPFAM" id="SSF53633">
    <property type="entry name" value="Carbamate kinase-like"/>
    <property type="match status" value="1"/>
</dbReference>
<dbReference type="InterPro" id="IPR041739">
    <property type="entry name" value="G5K_ProB"/>
</dbReference>
<evidence type="ECO:0000259" key="9">
    <source>
        <dbReference type="Pfam" id="PF00696"/>
    </source>
</evidence>
<dbReference type="PROSITE" id="PS50890">
    <property type="entry name" value="PUA"/>
    <property type="match status" value="1"/>
</dbReference>
<dbReference type="GO" id="GO:0005524">
    <property type="term" value="F:ATP binding"/>
    <property type="evidence" value="ECO:0007669"/>
    <property type="project" value="UniProtKB-KW"/>
</dbReference>
<name>A0A3N5CQJ5_9SPHN</name>
<comment type="catalytic activity">
    <reaction evidence="8">
        <text>L-glutamate + ATP = L-glutamyl 5-phosphate + ADP</text>
        <dbReference type="Rhea" id="RHEA:14877"/>
        <dbReference type="ChEBI" id="CHEBI:29985"/>
        <dbReference type="ChEBI" id="CHEBI:30616"/>
        <dbReference type="ChEBI" id="CHEBI:58274"/>
        <dbReference type="ChEBI" id="CHEBI:456216"/>
        <dbReference type="EC" id="2.7.2.11"/>
    </reaction>
</comment>
<dbReference type="InterPro" id="IPR002478">
    <property type="entry name" value="PUA"/>
</dbReference>
<keyword evidence="2 8" id="KW-0028">Amino-acid biosynthesis</keyword>
<protein>
    <recommendedName>
        <fullName evidence="8">Glutamate 5-kinase</fullName>
        <ecNumber evidence="8">2.7.2.11</ecNumber>
    </recommendedName>
    <alternativeName>
        <fullName evidence="8">Gamma-glutamyl kinase</fullName>
        <shortName evidence="8">GK</shortName>
    </alternativeName>
</protein>
<dbReference type="InterPro" id="IPR036974">
    <property type="entry name" value="PUA_sf"/>
</dbReference>
<dbReference type="InterPro" id="IPR001057">
    <property type="entry name" value="Glu/AcGlu_kinase"/>
</dbReference>
<dbReference type="InterPro" id="IPR011529">
    <property type="entry name" value="Glu_5kinase"/>
</dbReference>
<evidence type="ECO:0000313" key="11">
    <source>
        <dbReference type="EMBL" id="RPF70877.1"/>
    </source>
</evidence>
<dbReference type="EMBL" id="RPFZ01000001">
    <property type="protein sequence ID" value="RPF70877.1"/>
    <property type="molecule type" value="Genomic_DNA"/>
</dbReference>
<reference evidence="11 12" key="1">
    <citation type="submission" date="2018-11" db="EMBL/GenBank/DDBJ databases">
        <title>Erythrobacter spongiae sp. nov., isolated from a marine sponge.</title>
        <authorList>
            <person name="Zhuang L."/>
            <person name="Luo L."/>
        </authorList>
    </citation>
    <scope>NUCLEOTIDE SEQUENCE [LARGE SCALE GENOMIC DNA]</scope>
    <source>
        <strain evidence="11 12">HN-E23</strain>
    </source>
</reference>
<accession>A0A3N5CQJ5</accession>
<dbReference type="PRINTS" id="PR00474">
    <property type="entry name" value="GLU5KINASE"/>
</dbReference>
<keyword evidence="1 8" id="KW-0963">Cytoplasm</keyword>
<dbReference type="InterPro" id="IPR019797">
    <property type="entry name" value="Glutamate_5-kinase_CS"/>
</dbReference>
<keyword evidence="6 8" id="KW-0418">Kinase</keyword>
<dbReference type="OrthoDB" id="9804434at2"/>
<evidence type="ECO:0000259" key="10">
    <source>
        <dbReference type="Pfam" id="PF01472"/>
    </source>
</evidence>
<dbReference type="GO" id="GO:0005829">
    <property type="term" value="C:cytosol"/>
    <property type="evidence" value="ECO:0007669"/>
    <property type="project" value="TreeGrafter"/>
</dbReference>
<comment type="similarity">
    <text evidence="8">Belongs to the glutamate 5-kinase family.</text>
</comment>
<evidence type="ECO:0000256" key="2">
    <source>
        <dbReference type="ARBA" id="ARBA00022605"/>
    </source>
</evidence>
<comment type="caution">
    <text evidence="8">Lacks conserved residue(s) required for the propagation of feature annotation.</text>
</comment>
<evidence type="ECO:0000256" key="7">
    <source>
        <dbReference type="ARBA" id="ARBA00022840"/>
    </source>
</evidence>
<gene>
    <name evidence="8 11" type="primary">proB</name>
    <name evidence="11" type="ORF">EG799_04005</name>
</gene>
<feature type="binding site" evidence="8">
    <location>
        <begin position="222"/>
        <end position="228"/>
    </location>
    <ligand>
        <name>ATP</name>
        <dbReference type="ChEBI" id="CHEBI:30616"/>
    </ligand>
</feature>
<evidence type="ECO:0000313" key="12">
    <source>
        <dbReference type="Proteomes" id="UP000275232"/>
    </source>
</evidence>
<dbReference type="InterPro" id="IPR015947">
    <property type="entry name" value="PUA-like_sf"/>
</dbReference>
<feature type="binding site" evidence="8">
    <location>
        <position position="151"/>
    </location>
    <ligand>
        <name>substrate</name>
    </ligand>
</feature>
<dbReference type="GO" id="GO:0003723">
    <property type="term" value="F:RNA binding"/>
    <property type="evidence" value="ECO:0007669"/>
    <property type="project" value="InterPro"/>
</dbReference>
<dbReference type="Gene3D" id="2.30.130.10">
    <property type="entry name" value="PUA domain"/>
    <property type="match status" value="1"/>
</dbReference>
<feature type="binding site" evidence="8">
    <location>
        <position position="163"/>
    </location>
    <ligand>
        <name>substrate</name>
    </ligand>
</feature>
<dbReference type="GO" id="GO:0004349">
    <property type="term" value="F:glutamate 5-kinase activity"/>
    <property type="evidence" value="ECO:0007669"/>
    <property type="project" value="UniProtKB-UniRule"/>
</dbReference>
<dbReference type="InterPro" id="IPR036393">
    <property type="entry name" value="AceGlu_kinase-like_sf"/>
</dbReference>
<comment type="caution">
    <text evidence="11">The sequence shown here is derived from an EMBL/GenBank/DDBJ whole genome shotgun (WGS) entry which is preliminary data.</text>
</comment>
<dbReference type="GO" id="GO:0055129">
    <property type="term" value="P:L-proline biosynthetic process"/>
    <property type="evidence" value="ECO:0007669"/>
    <property type="project" value="UniProtKB-UniRule"/>
</dbReference>
<dbReference type="NCBIfam" id="TIGR01027">
    <property type="entry name" value="proB"/>
    <property type="match status" value="1"/>
</dbReference>
<dbReference type="Pfam" id="PF00696">
    <property type="entry name" value="AA_kinase"/>
    <property type="match status" value="1"/>
</dbReference>
<dbReference type="UniPathway" id="UPA00098">
    <property type="reaction ID" value="UER00359"/>
</dbReference>
<dbReference type="Gene3D" id="3.40.1160.10">
    <property type="entry name" value="Acetylglutamate kinase-like"/>
    <property type="match status" value="1"/>
</dbReference>
<dbReference type="HAMAP" id="MF_00456">
    <property type="entry name" value="ProB"/>
    <property type="match status" value="1"/>
</dbReference>
<keyword evidence="3 8" id="KW-0641">Proline biosynthesis</keyword>
<dbReference type="InterPro" id="IPR001048">
    <property type="entry name" value="Asp/Glu/Uridylate_kinase"/>
</dbReference>
<dbReference type="PROSITE" id="PS00902">
    <property type="entry name" value="GLUTAMATE_5_KINASE"/>
    <property type="match status" value="1"/>
</dbReference>
<dbReference type="EC" id="2.7.2.11" evidence="8"/>
<feature type="binding site" evidence="8">
    <location>
        <position position="23"/>
    </location>
    <ligand>
        <name>ATP</name>
        <dbReference type="ChEBI" id="CHEBI:30616"/>
    </ligand>
</feature>
<feature type="domain" description="Aspartate/glutamate/uridylate kinase" evidence="9">
    <location>
        <begin position="18"/>
        <end position="246"/>
    </location>
</feature>
<dbReference type="PANTHER" id="PTHR43654">
    <property type="entry name" value="GLUTAMATE 5-KINASE"/>
    <property type="match status" value="1"/>
</dbReference>
<evidence type="ECO:0000256" key="4">
    <source>
        <dbReference type="ARBA" id="ARBA00022679"/>
    </source>
</evidence>
<evidence type="ECO:0000256" key="6">
    <source>
        <dbReference type="ARBA" id="ARBA00022777"/>
    </source>
</evidence>
<comment type="subcellular location">
    <subcellularLocation>
        <location evidence="8">Cytoplasm</location>
    </subcellularLocation>
</comment>
<evidence type="ECO:0000256" key="5">
    <source>
        <dbReference type="ARBA" id="ARBA00022741"/>
    </source>
</evidence>
<dbReference type="AlphaFoldDB" id="A0A3N5CQJ5"/>
<keyword evidence="4 8" id="KW-0808">Transferase</keyword>
<dbReference type="PANTHER" id="PTHR43654:SF1">
    <property type="entry name" value="ISOPENTENYL PHOSPHATE KINASE"/>
    <property type="match status" value="1"/>
</dbReference>
<dbReference type="FunFam" id="3.40.1160.10:FF:000006">
    <property type="entry name" value="Glutamate 5-kinase"/>
    <property type="match status" value="1"/>
</dbReference>
<keyword evidence="5 8" id="KW-0547">Nucleotide-binding</keyword>
<comment type="pathway">
    <text evidence="8">Amino-acid biosynthesis; L-proline biosynthesis; L-glutamate 5-semialdehyde from L-glutamate: step 1/2.</text>
</comment>
<keyword evidence="7 8" id="KW-0067">ATP-binding</keyword>
<feature type="binding site" evidence="8">
    <location>
        <position position="64"/>
    </location>
    <ligand>
        <name>substrate</name>
    </ligand>
</feature>
<organism evidence="11 12">
    <name type="scientific">Aurantiacibacter spongiae</name>
    <dbReference type="NCBI Taxonomy" id="2488860"/>
    <lineage>
        <taxon>Bacteria</taxon>
        <taxon>Pseudomonadati</taxon>
        <taxon>Pseudomonadota</taxon>
        <taxon>Alphaproteobacteria</taxon>
        <taxon>Sphingomonadales</taxon>
        <taxon>Erythrobacteraceae</taxon>
        <taxon>Aurantiacibacter</taxon>
    </lineage>
</organism>
<evidence type="ECO:0000256" key="1">
    <source>
        <dbReference type="ARBA" id="ARBA00022490"/>
    </source>
</evidence>
<dbReference type="Proteomes" id="UP000275232">
    <property type="component" value="Unassembled WGS sequence"/>
</dbReference>
<dbReference type="InterPro" id="IPR005715">
    <property type="entry name" value="Glu_5kinase/COase_Synthase"/>
</dbReference>